<protein>
    <submittedName>
        <fullName evidence="2">Methyltranfer_dom domain-containing protein</fullName>
    </submittedName>
</protein>
<dbReference type="PANTHER" id="PTHR43861">
    <property type="entry name" value="TRANS-ACONITATE 2-METHYLTRANSFERASE-RELATED"/>
    <property type="match status" value="1"/>
</dbReference>
<dbReference type="CDD" id="cd02440">
    <property type="entry name" value="AdoMet_MTases"/>
    <property type="match status" value="1"/>
</dbReference>
<dbReference type="RefSeq" id="WP_282012335.1">
    <property type="nucleotide sequence ID" value="NZ_OX336137.1"/>
</dbReference>
<evidence type="ECO:0000259" key="1">
    <source>
        <dbReference type="Pfam" id="PF13847"/>
    </source>
</evidence>
<gene>
    <name evidence="2" type="ORF">NSPWAT_2650</name>
</gene>
<feature type="domain" description="Methyltransferase" evidence="1">
    <location>
        <begin position="58"/>
        <end position="172"/>
    </location>
</feature>
<keyword evidence="3" id="KW-1185">Reference proteome</keyword>
<dbReference type="SUPFAM" id="SSF53335">
    <property type="entry name" value="S-adenosyl-L-methionine-dependent methyltransferases"/>
    <property type="match status" value="1"/>
</dbReference>
<dbReference type="Proteomes" id="UP001157733">
    <property type="component" value="Chromosome"/>
</dbReference>
<accession>A0ABM9HGZ3</accession>
<dbReference type="Pfam" id="PF13847">
    <property type="entry name" value="Methyltransf_31"/>
    <property type="match status" value="1"/>
</dbReference>
<dbReference type="EMBL" id="OX336137">
    <property type="protein sequence ID" value="CAI2719506.1"/>
    <property type="molecule type" value="Genomic_DNA"/>
</dbReference>
<organism evidence="2 3">
    <name type="scientific">Nitrospina watsonii</name>
    <dbReference type="NCBI Taxonomy" id="1323948"/>
    <lineage>
        <taxon>Bacteria</taxon>
        <taxon>Pseudomonadati</taxon>
        <taxon>Nitrospinota/Tectimicrobiota group</taxon>
        <taxon>Nitrospinota</taxon>
        <taxon>Nitrospinia</taxon>
        <taxon>Nitrospinales</taxon>
        <taxon>Nitrospinaceae</taxon>
        <taxon>Nitrospina</taxon>
    </lineage>
</organism>
<dbReference type="InterPro" id="IPR029063">
    <property type="entry name" value="SAM-dependent_MTases_sf"/>
</dbReference>
<sequence length="211" mass="23389">MQGDATQAMRWLRRIGLLALLIGLTACGHSHSHSGKRYWGKDRDQWQQPEQVIAALNIKAGMTVADLGSGTGYFTHRLAGAVGAGGRVYAVDIDRDLLAEVGLLAKKKKQSHVALVLAKENDPALPEPVDIIFSSNVYHHLKNRAAYFANAKQYLKPGGRVVILDFREDAFRHFTPRATLLAEFAEAGYSVQQTFDFLPKQNFVVFVPQDQ</sequence>
<evidence type="ECO:0000313" key="2">
    <source>
        <dbReference type="EMBL" id="CAI2719506.1"/>
    </source>
</evidence>
<reference evidence="2 3" key="1">
    <citation type="submission" date="2022-09" db="EMBL/GenBank/DDBJ databases">
        <authorList>
            <person name="Kop L."/>
        </authorList>
    </citation>
    <scope>NUCLEOTIDE SEQUENCE [LARGE SCALE GENOMIC DNA]</scope>
    <source>
        <strain evidence="2 3">347</strain>
    </source>
</reference>
<dbReference type="Gene3D" id="3.40.50.150">
    <property type="entry name" value="Vaccinia Virus protein VP39"/>
    <property type="match status" value="1"/>
</dbReference>
<proteinExistence type="predicted"/>
<evidence type="ECO:0000313" key="3">
    <source>
        <dbReference type="Proteomes" id="UP001157733"/>
    </source>
</evidence>
<dbReference type="InterPro" id="IPR025714">
    <property type="entry name" value="Methyltranfer_dom"/>
</dbReference>
<name>A0ABM9HGZ3_9BACT</name>